<accession>A0A8S3GTP9</accession>
<reference evidence="1" key="1">
    <citation type="submission" date="2021-02" db="EMBL/GenBank/DDBJ databases">
        <authorList>
            <person name="Nowell W R."/>
        </authorList>
    </citation>
    <scope>NUCLEOTIDE SEQUENCE</scope>
</reference>
<comment type="caution">
    <text evidence="1">The sequence shown here is derived from an EMBL/GenBank/DDBJ whole genome shotgun (WGS) entry which is preliminary data.</text>
</comment>
<evidence type="ECO:0000313" key="1">
    <source>
        <dbReference type="EMBL" id="CAF5172512.1"/>
    </source>
</evidence>
<dbReference type="Proteomes" id="UP000681720">
    <property type="component" value="Unassembled WGS sequence"/>
</dbReference>
<name>A0A8S3GTP9_9BILA</name>
<evidence type="ECO:0000313" key="2">
    <source>
        <dbReference type="Proteomes" id="UP000681720"/>
    </source>
</evidence>
<gene>
    <name evidence="1" type="ORF">GIL414_LOCUS66956</name>
</gene>
<feature type="non-terminal residue" evidence="1">
    <location>
        <position position="19"/>
    </location>
</feature>
<dbReference type="EMBL" id="CAJOBJ010322549">
    <property type="protein sequence ID" value="CAF5172512.1"/>
    <property type="molecule type" value="Genomic_DNA"/>
</dbReference>
<organism evidence="1 2">
    <name type="scientific">Rotaria magnacalcarata</name>
    <dbReference type="NCBI Taxonomy" id="392030"/>
    <lineage>
        <taxon>Eukaryota</taxon>
        <taxon>Metazoa</taxon>
        <taxon>Spiralia</taxon>
        <taxon>Gnathifera</taxon>
        <taxon>Rotifera</taxon>
        <taxon>Eurotatoria</taxon>
        <taxon>Bdelloidea</taxon>
        <taxon>Philodinida</taxon>
        <taxon>Philodinidae</taxon>
        <taxon>Rotaria</taxon>
    </lineage>
</organism>
<dbReference type="AlphaFoldDB" id="A0A8S3GTP9"/>
<proteinExistence type="predicted"/>
<protein>
    <submittedName>
        <fullName evidence="1">Uncharacterized protein</fullName>
    </submittedName>
</protein>
<sequence>MSSTVANNIAQCIGALVRF</sequence>